<keyword evidence="2" id="KW-1185">Reference proteome</keyword>
<evidence type="ECO:0000313" key="1">
    <source>
        <dbReference type="EMBL" id="CAH3993321.1"/>
    </source>
</evidence>
<comment type="caution">
    <text evidence="1">The sequence shown here is derived from an EMBL/GenBank/DDBJ whole genome shotgun (WGS) entry which is preliminary data.</text>
</comment>
<protein>
    <submittedName>
        <fullName evidence="1">Uncharacterized protein</fullName>
    </submittedName>
</protein>
<sequence length="105" mass="11675">MRISKSNRFCASGQRSAAAKLARARRVPATHERSRANAERFRIQSSRAAHGVQLIASLHTLRTGGIQCILHCMPPVFSYLTDIKKEKEGLSILYLAHLAAAWSME</sequence>
<dbReference type="Proteomes" id="UP001152562">
    <property type="component" value="Unassembled WGS sequence"/>
</dbReference>
<proteinExistence type="predicted"/>
<name>A0A9P0T171_PIEBR</name>
<reference evidence="1" key="1">
    <citation type="submission" date="2022-05" db="EMBL/GenBank/DDBJ databases">
        <authorList>
            <person name="Okamura Y."/>
        </authorList>
    </citation>
    <scope>NUCLEOTIDE SEQUENCE</scope>
</reference>
<dbReference type="EMBL" id="CALOZG010000003">
    <property type="protein sequence ID" value="CAH3993321.1"/>
    <property type="molecule type" value="Genomic_DNA"/>
</dbReference>
<evidence type="ECO:0000313" key="2">
    <source>
        <dbReference type="Proteomes" id="UP001152562"/>
    </source>
</evidence>
<gene>
    <name evidence="1" type="ORF">PIBRA_LOCUS2254</name>
</gene>
<dbReference type="AlphaFoldDB" id="A0A9P0T171"/>
<accession>A0A9P0T171</accession>
<organism evidence="1 2">
    <name type="scientific">Pieris brassicae</name>
    <name type="common">White butterfly</name>
    <name type="synonym">Large white butterfly</name>
    <dbReference type="NCBI Taxonomy" id="7116"/>
    <lineage>
        <taxon>Eukaryota</taxon>
        <taxon>Metazoa</taxon>
        <taxon>Ecdysozoa</taxon>
        <taxon>Arthropoda</taxon>
        <taxon>Hexapoda</taxon>
        <taxon>Insecta</taxon>
        <taxon>Pterygota</taxon>
        <taxon>Neoptera</taxon>
        <taxon>Endopterygota</taxon>
        <taxon>Lepidoptera</taxon>
        <taxon>Glossata</taxon>
        <taxon>Ditrysia</taxon>
        <taxon>Papilionoidea</taxon>
        <taxon>Pieridae</taxon>
        <taxon>Pierinae</taxon>
        <taxon>Pieris</taxon>
    </lineage>
</organism>